<keyword evidence="1" id="KW-0732">Signal</keyword>
<evidence type="ECO:0000313" key="2">
    <source>
        <dbReference type="EMBL" id="KUM46882.1"/>
    </source>
</evidence>
<comment type="caution">
    <text evidence="2">The sequence shown here is derived from an EMBL/GenBank/DDBJ whole genome shotgun (WGS) entry which is preliminary data.</text>
</comment>
<gene>
    <name evidence="2" type="ORF">ABT39_MTgene6337</name>
</gene>
<name>A0A117NGI9_PICGL</name>
<accession>A0A117NGI9</accession>
<dbReference type="AlphaFoldDB" id="A0A117NGI9"/>
<keyword evidence="2" id="KW-0496">Mitochondrion</keyword>
<organism evidence="2">
    <name type="scientific">Picea glauca</name>
    <name type="common">White spruce</name>
    <name type="synonym">Pinus glauca</name>
    <dbReference type="NCBI Taxonomy" id="3330"/>
    <lineage>
        <taxon>Eukaryota</taxon>
        <taxon>Viridiplantae</taxon>
        <taxon>Streptophyta</taxon>
        <taxon>Embryophyta</taxon>
        <taxon>Tracheophyta</taxon>
        <taxon>Spermatophyta</taxon>
        <taxon>Pinopsida</taxon>
        <taxon>Pinidae</taxon>
        <taxon>Conifers I</taxon>
        <taxon>Pinales</taxon>
        <taxon>Pinaceae</taxon>
        <taxon>Picea</taxon>
    </lineage>
</organism>
<geneLocation type="mitochondrion" evidence="2"/>
<sequence>MRFQLAICLFFLRGSLIELFPRESLYASGFDFDESVERYSGNAIRLIPPTTPTPPILLFAVDY</sequence>
<evidence type="ECO:0000256" key="1">
    <source>
        <dbReference type="SAM" id="SignalP"/>
    </source>
</evidence>
<protein>
    <submittedName>
        <fullName evidence="2">Uncharacterized protein</fullName>
    </submittedName>
</protein>
<feature type="chain" id="PRO_5007152030" evidence="1">
    <location>
        <begin position="18"/>
        <end position="63"/>
    </location>
</feature>
<proteinExistence type="predicted"/>
<dbReference type="EMBL" id="LKAM01000009">
    <property type="protein sequence ID" value="KUM46882.1"/>
    <property type="molecule type" value="Genomic_DNA"/>
</dbReference>
<reference evidence="2" key="1">
    <citation type="journal article" date="2015" name="Genome Biol. Evol.">
        <title>Organellar Genomes of White Spruce (Picea glauca): Assembly and Annotation.</title>
        <authorList>
            <person name="Jackman S.D."/>
            <person name="Warren R.L."/>
            <person name="Gibb E.A."/>
            <person name="Vandervalk B.P."/>
            <person name="Mohamadi H."/>
            <person name="Chu J."/>
            <person name="Raymond A."/>
            <person name="Pleasance S."/>
            <person name="Coope R."/>
            <person name="Wildung M.R."/>
            <person name="Ritland C.E."/>
            <person name="Bousquet J."/>
            <person name="Jones S.J."/>
            <person name="Bohlmann J."/>
            <person name="Birol I."/>
        </authorList>
    </citation>
    <scope>NUCLEOTIDE SEQUENCE [LARGE SCALE GENOMIC DNA]</scope>
    <source>
        <tissue evidence="2">Flushing bud</tissue>
    </source>
</reference>
<feature type="signal peptide" evidence="1">
    <location>
        <begin position="1"/>
        <end position="17"/>
    </location>
</feature>